<organism evidence="2">
    <name type="scientific">Florenciella parvula</name>
    <dbReference type="NCBI Taxonomy" id="236787"/>
    <lineage>
        <taxon>Eukaryota</taxon>
        <taxon>Sar</taxon>
        <taxon>Stramenopiles</taxon>
        <taxon>Ochrophyta</taxon>
        <taxon>Dictyochophyceae</taxon>
        <taxon>Florenciellales</taxon>
        <taxon>Florenciella</taxon>
    </lineage>
</organism>
<evidence type="ECO:0000256" key="1">
    <source>
        <dbReference type="SAM" id="MobiDB-lite"/>
    </source>
</evidence>
<feature type="region of interest" description="Disordered" evidence="1">
    <location>
        <begin position="1"/>
        <end position="41"/>
    </location>
</feature>
<sequence length="143" mass="14874">MEEAPPAEGNISRSKASDAVDEGDEGDKGGSGGDGMRTRIGTETAAKALAAAADPNDDTYTIGTGVDVTRVLGDGHSDDSYRVVNSKLEEMAKRFEDHSSAERERGGAADLTTADTSVFSIATSRDTGLTTSAFGVRERVISE</sequence>
<accession>A0A7S2B1U5</accession>
<dbReference type="AlphaFoldDB" id="A0A7S2B1U5"/>
<gene>
    <name evidence="2" type="ORF">FPAR1323_LOCUS1248</name>
</gene>
<proteinExistence type="predicted"/>
<dbReference type="EMBL" id="HBGT01002236">
    <property type="protein sequence ID" value="CAD9383820.1"/>
    <property type="molecule type" value="Transcribed_RNA"/>
</dbReference>
<evidence type="ECO:0000313" key="2">
    <source>
        <dbReference type="EMBL" id="CAD9383820.1"/>
    </source>
</evidence>
<name>A0A7S2B1U5_9STRA</name>
<reference evidence="2" key="1">
    <citation type="submission" date="2021-01" db="EMBL/GenBank/DDBJ databases">
        <authorList>
            <person name="Corre E."/>
            <person name="Pelletier E."/>
            <person name="Niang G."/>
            <person name="Scheremetjew M."/>
            <person name="Finn R."/>
            <person name="Kale V."/>
            <person name="Holt S."/>
            <person name="Cochrane G."/>
            <person name="Meng A."/>
            <person name="Brown T."/>
            <person name="Cohen L."/>
        </authorList>
    </citation>
    <scope>NUCLEOTIDE SEQUENCE</scope>
    <source>
        <strain evidence="2">RCC1693</strain>
    </source>
</reference>
<protein>
    <submittedName>
        <fullName evidence="2">Uncharacterized protein</fullName>
    </submittedName>
</protein>